<dbReference type="SUPFAM" id="SSF52047">
    <property type="entry name" value="RNI-like"/>
    <property type="match status" value="1"/>
</dbReference>
<evidence type="ECO:0000256" key="3">
    <source>
        <dbReference type="SAM" id="MobiDB-lite"/>
    </source>
</evidence>
<dbReference type="SMART" id="SM00368">
    <property type="entry name" value="LRR_RI"/>
    <property type="match status" value="3"/>
</dbReference>
<proteinExistence type="predicted"/>
<dbReference type="AlphaFoldDB" id="A0AAV2MH11"/>
<evidence type="ECO:0000256" key="1">
    <source>
        <dbReference type="ARBA" id="ARBA00022614"/>
    </source>
</evidence>
<feature type="region of interest" description="Disordered" evidence="3">
    <location>
        <begin position="93"/>
        <end position="125"/>
    </location>
</feature>
<gene>
    <name evidence="4" type="ORF">KC01_LOCUS38875</name>
</gene>
<dbReference type="InterPro" id="IPR051261">
    <property type="entry name" value="NLR"/>
</dbReference>
<dbReference type="Gene3D" id="3.40.50.300">
    <property type="entry name" value="P-loop containing nucleotide triphosphate hydrolases"/>
    <property type="match status" value="1"/>
</dbReference>
<dbReference type="PANTHER" id="PTHR24106">
    <property type="entry name" value="NACHT, LRR AND CARD DOMAINS-CONTAINING"/>
    <property type="match status" value="1"/>
</dbReference>
<evidence type="ECO:0000256" key="2">
    <source>
        <dbReference type="ARBA" id="ARBA00022737"/>
    </source>
</evidence>
<dbReference type="Pfam" id="PF13516">
    <property type="entry name" value="LRR_6"/>
    <property type="match status" value="2"/>
</dbReference>
<dbReference type="InterPro" id="IPR001611">
    <property type="entry name" value="Leu-rich_rpt"/>
</dbReference>
<dbReference type="InterPro" id="IPR032675">
    <property type="entry name" value="LRR_dom_sf"/>
</dbReference>
<feature type="region of interest" description="Disordered" evidence="3">
    <location>
        <begin position="178"/>
        <end position="214"/>
    </location>
</feature>
<organism evidence="4 5">
    <name type="scientific">Knipowitschia caucasica</name>
    <name type="common">Caucasian dwarf goby</name>
    <name type="synonym">Pomatoschistus caucasicus</name>
    <dbReference type="NCBI Taxonomy" id="637954"/>
    <lineage>
        <taxon>Eukaryota</taxon>
        <taxon>Metazoa</taxon>
        <taxon>Chordata</taxon>
        <taxon>Craniata</taxon>
        <taxon>Vertebrata</taxon>
        <taxon>Euteleostomi</taxon>
        <taxon>Actinopterygii</taxon>
        <taxon>Neopterygii</taxon>
        <taxon>Teleostei</taxon>
        <taxon>Neoteleostei</taxon>
        <taxon>Acanthomorphata</taxon>
        <taxon>Gobiaria</taxon>
        <taxon>Gobiiformes</taxon>
        <taxon>Gobioidei</taxon>
        <taxon>Gobiidae</taxon>
        <taxon>Gobiinae</taxon>
        <taxon>Knipowitschia</taxon>
    </lineage>
</organism>
<evidence type="ECO:0000313" key="5">
    <source>
        <dbReference type="Proteomes" id="UP001497482"/>
    </source>
</evidence>
<dbReference type="Proteomes" id="UP001497482">
    <property type="component" value="Chromosome 8"/>
</dbReference>
<name>A0AAV2MH11_KNICA</name>
<feature type="compositionally biased region" description="Acidic residues" evidence="3">
    <location>
        <begin position="98"/>
        <end position="117"/>
    </location>
</feature>
<keyword evidence="2" id="KW-0677">Repeat</keyword>
<evidence type="ECO:0000313" key="4">
    <source>
        <dbReference type="EMBL" id="CAL1612564.1"/>
    </source>
</evidence>
<dbReference type="InterPro" id="IPR027417">
    <property type="entry name" value="P-loop_NTPase"/>
</dbReference>
<sequence>MMREEAVMMREEAVMMREQAVMMREETVMMREETVMMREEAVMMREEAVMMREETVMMREEAVMMREEAVRMREEAVMMREEAVMMREEAVMMSGGGDSDEGGGSEDEGGGSDDDEQEKWHQQQETSVSFTFITCSLTTERLSLNESPAPLWFLKKQLGGSTEPGVCVRTKSSVSSAVSLKSDRSMWDPPDFSLEAASSKPQEKSLLDSSPRAQDLRAQDLRAQDLRTQDLRTQDLRAQDLRAQDLRTQDLRTQDLRAQDLRATQEEELQKLLQDHKRRLISRCGSGSENQELELVVPLSFREMNLVKGQRYSLMQLIQVFHPALEKQTLSPHSLSVSKLLFILDGLDESRLGLDFDCELISECSALAYMLQMSDQVLEELDLEKYNTSVEGRRRLIPAVRNCRKARLCNFRFSETDCEVVASALSSSPSLLTELDLSENKLSDSSVSVLCAGLRSPHCELSSLRLKRCGLSEISWSSVASALESNPSHLTDLDLSWNNLSDSAVSDLCGFLQSPDCRLERLSTVHDAPNQPSSLQTSARVEPAAASQVCRRPVYRYSTVQTLTELN</sequence>
<keyword evidence="5" id="KW-1185">Reference proteome</keyword>
<accession>A0AAV2MH11</accession>
<dbReference type="EMBL" id="OZ035830">
    <property type="protein sequence ID" value="CAL1612564.1"/>
    <property type="molecule type" value="Genomic_DNA"/>
</dbReference>
<reference evidence="4 5" key="1">
    <citation type="submission" date="2024-04" db="EMBL/GenBank/DDBJ databases">
        <authorList>
            <person name="Waldvogel A.-M."/>
            <person name="Schoenle A."/>
        </authorList>
    </citation>
    <scope>NUCLEOTIDE SEQUENCE [LARGE SCALE GENOMIC DNA]</scope>
</reference>
<keyword evidence="1" id="KW-0433">Leucine-rich repeat</keyword>
<protein>
    <submittedName>
        <fullName evidence="4">Uncharacterized protein</fullName>
    </submittedName>
</protein>
<dbReference type="Gene3D" id="3.80.10.10">
    <property type="entry name" value="Ribonuclease Inhibitor"/>
    <property type="match status" value="1"/>
</dbReference>